<comment type="pathway">
    <text evidence="10">Cell wall biogenesis; peptidoglycan biosynthesis.</text>
</comment>
<feature type="transmembrane region" description="Helical" evidence="10">
    <location>
        <begin position="191"/>
        <end position="212"/>
    </location>
</feature>
<keyword evidence="6 10" id="KW-1133">Transmembrane helix</keyword>
<dbReference type="PRINTS" id="PR01806">
    <property type="entry name" value="VIRFACTRMVIN"/>
</dbReference>
<dbReference type="InterPro" id="IPR051050">
    <property type="entry name" value="Lipid_II_flippase_MurJ/MviN"/>
</dbReference>
<evidence type="ECO:0000256" key="6">
    <source>
        <dbReference type="ARBA" id="ARBA00022989"/>
    </source>
</evidence>
<dbReference type="PANTHER" id="PTHR47019:SF1">
    <property type="entry name" value="LIPID II FLIPPASE MURJ"/>
    <property type="match status" value="1"/>
</dbReference>
<comment type="similarity">
    <text evidence="9 10 11">Belongs to the MurJ/MviN family.</text>
</comment>
<dbReference type="HAMAP" id="MF_02078">
    <property type="entry name" value="MurJ_MviN"/>
    <property type="match status" value="1"/>
</dbReference>
<keyword evidence="2 10" id="KW-1003">Cell membrane</keyword>
<dbReference type="OrthoDB" id="9804143at2"/>
<feature type="transmembrane region" description="Helical" evidence="10">
    <location>
        <begin position="317"/>
        <end position="338"/>
    </location>
</feature>
<keyword evidence="3 10" id="KW-0812">Transmembrane</keyword>
<dbReference type="EMBL" id="PJKA01000012">
    <property type="protein sequence ID" value="PNC17649.1"/>
    <property type="molecule type" value="Genomic_DNA"/>
</dbReference>
<evidence type="ECO:0000256" key="7">
    <source>
        <dbReference type="ARBA" id="ARBA00023136"/>
    </source>
</evidence>
<feature type="transmembrane region" description="Helical" evidence="10">
    <location>
        <begin position="454"/>
        <end position="473"/>
    </location>
</feature>
<comment type="subcellular location">
    <subcellularLocation>
        <location evidence="1 10">Cell membrane</location>
        <topology evidence="1 10">Multi-pass membrane protein</topology>
    </subcellularLocation>
</comment>
<feature type="transmembrane region" description="Helical" evidence="10">
    <location>
        <begin position="388"/>
        <end position="407"/>
    </location>
</feature>
<name>A0A2N8HCN3_9BACT</name>
<evidence type="ECO:0000256" key="9">
    <source>
        <dbReference type="ARBA" id="ARBA00061532"/>
    </source>
</evidence>
<dbReference type="PROSITE" id="PS51257">
    <property type="entry name" value="PROKAR_LIPOPROTEIN"/>
    <property type="match status" value="1"/>
</dbReference>
<feature type="transmembrane region" description="Helical" evidence="10">
    <location>
        <begin position="485"/>
        <end position="506"/>
    </location>
</feature>
<dbReference type="GO" id="GO:0034204">
    <property type="term" value="P:lipid translocation"/>
    <property type="evidence" value="ECO:0007669"/>
    <property type="project" value="TreeGrafter"/>
</dbReference>
<protein>
    <recommendedName>
        <fullName evidence="10">Probable lipid II flippase MurJ</fullName>
    </recommendedName>
</protein>
<keyword evidence="7 10" id="KW-0472">Membrane</keyword>
<reference evidence="12 13" key="1">
    <citation type="journal article" date="2017" name="BMC Genomics">
        <title>Genome sequencing of 39 Akkermansia muciniphila isolates reveals its population structure, genomic and functional diverisity, and global distribution in mammalian gut microbiotas.</title>
        <authorList>
            <person name="Guo X."/>
            <person name="Li S."/>
            <person name="Zhang J."/>
            <person name="Wu F."/>
            <person name="Li X."/>
            <person name="Wu D."/>
            <person name="Zhang M."/>
            <person name="Ou Z."/>
            <person name="Jie Z."/>
            <person name="Yan Q."/>
            <person name="Li P."/>
            <person name="Yi J."/>
            <person name="Peng Y."/>
        </authorList>
    </citation>
    <scope>NUCLEOTIDE SEQUENCE [LARGE SCALE GENOMIC DNA]</scope>
    <source>
        <strain evidence="12 13">GP24</strain>
    </source>
</reference>
<evidence type="ECO:0000256" key="5">
    <source>
        <dbReference type="ARBA" id="ARBA00022984"/>
    </source>
</evidence>
<evidence type="ECO:0000256" key="8">
    <source>
        <dbReference type="ARBA" id="ARBA00060041"/>
    </source>
</evidence>
<evidence type="ECO:0000313" key="13">
    <source>
        <dbReference type="Proteomes" id="UP000236000"/>
    </source>
</evidence>
<organism evidence="12 13">
    <name type="scientific">Akkermansia muciniphila</name>
    <dbReference type="NCBI Taxonomy" id="239935"/>
    <lineage>
        <taxon>Bacteria</taxon>
        <taxon>Pseudomonadati</taxon>
        <taxon>Verrucomicrobiota</taxon>
        <taxon>Verrucomicrobiia</taxon>
        <taxon>Verrucomicrobiales</taxon>
        <taxon>Akkermansiaceae</taxon>
        <taxon>Akkermansia</taxon>
    </lineage>
</organism>
<feature type="transmembrane region" description="Helical" evidence="10">
    <location>
        <begin position="275"/>
        <end position="296"/>
    </location>
</feature>
<gene>
    <name evidence="12" type="primary">mviN</name>
    <name evidence="10" type="synonym">murJ</name>
    <name evidence="12" type="ORF">CXU22_07810</name>
</gene>
<dbReference type="UniPathway" id="UPA00219"/>
<dbReference type="CDD" id="cd13123">
    <property type="entry name" value="MATE_MurJ_like"/>
    <property type="match status" value="1"/>
</dbReference>
<evidence type="ECO:0000313" key="12">
    <source>
        <dbReference type="EMBL" id="PNC17649.1"/>
    </source>
</evidence>
<dbReference type="InterPro" id="IPR004268">
    <property type="entry name" value="MurJ"/>
</dbReference>
<feature type="transmembrane region" description="Helical" evidence="10">
    <location>
        <begin position="94"/>
        <end position="114"/>
    </location>
</feature>
<dbReference type="PANTHER" id="PTHR47019">
    <property type="entry name" value="LIPID II FLIPPASE MURJ"/>
    <property type="match status" value="1"/>
</dbReference>
<dbReference type="GO" id="GO:0071555">
    <property type="term" value="P:cell wall organization"/>
    <property type="evidence" value="ECO:0007669"/>
    <property type="project" value="UniProtKB-UniRule"/>
</dbReference>
<keyword evidence="4 10" id="KW-0133">Cell shape</keyword>
<feature type="transmembrane region" description="Helical" evidence="10">
    <location>
        <begin position="413"/>
        <end position="434"/>
    </location>
</feature>
<keyword evidence="10 11" id="KW-0813">Transport</keyword>
<evidence type="ECO:0000256" key="4">
    <source>
        <dbReference type="ARBA" id="ARBA00022960"/>
    </source>
</evidence>
<comment type="function">
    <text evidence="8 10 11">Involved in peptidoglycan biosynthesis. Transports lipid-linked peptidoglycan precursors from the inner to the outer leaflet of the cytoplasmic membrane.</text>
</comment>
<dbReference type="RefSeq" id="WP_102714254.1">
    <property type="nucleotide sequence ID" value="NZ_CABMLK010000001.1"/>
</dbReference>
<dbReference type="Pfam" id="PF03023">
    <property type="entry name" value="MurJ"/>
    <property type="match status" value="1"/>
</dbReference>
<feature type="transmembrane region" description="Helical" evidence="10">
    <location>
        <begin position="358"/>
        <end position="381"/>
    </location>
</feature>
<dbReference type="GO" id="GO:0015648">
    <property type="term" value="F:lipid-linked peptidoglycan transporter activity"/>
    <property type="evidence" value="ECO:0007669"/>
    <property type="project" value="UniProtKB-UniRule"/>
</dbReference>
<dbReference type="GO" id="GO:0005886">
    <property type="term" value="C:plasma membrane"/>
    <property type="evidence" value="ECO:0007669"/>
    <property type="project" value="UniProtKB-SubCell"/>
</dbReference>
<dbReference type="GO" id="GO:0009252">
    <property type="term" value="P:peptidoglycan biosynthetic process"/>
    <property type="evidence" value="ECO:0007669"/>
    <property type="project" value="UniProtKB-UniRule"/>
</dbReference>
<evidence type="ECO:0000256" key="11">
    <source>
        <dbReference type="PIRNR" id="PIRNR002869"/>
    </source>
</evidence>
<dbReference type="NCBIfam" id="TIGR01695">
    <property type="entry name" value="murJ_mviN"/>
    <property type="match status" value="1"/>
</dbReference>
<evidence type="ECO:0000256" key="1">
    <source>
        <dbReference type="ARBA" id="ARBA00004651"/>
    </source>
</evidence>
<dbReference type="Proteomes" id="UP000236000">
    <property type="component" value="Unassembled WGS sequence"/>
</dbReference>
<comment type="caution">
    <text evidence="12">The sequence shown here is derived from an EMBL/GenBank/DDBJ whole genome shotgun (WGS) entry which is preliminary data.</text>
</comment>
<dbReference type="GO" id="GO:0008360">
    <property type="term" value="P:regulation of cell shape"/>
    <property type="evidence" value="ECO:0007669"/>
    <property type="project" value="UniProtKB-UniRule"/>
</dbReference>
<evidence type="ECO:0000256" key="10">
    <source>
        <dbReference type="HAMAP-Rule" id="MF_02078"/>
    </source>
</evidence>
<accession>A0A2N8HCN3</accession>
<evidence type="ECO:0000256" key="3">
    <source>
        <dbReference type="ARBA" id="ARBA00022692"/>
    </source>
</evidence>
<dbReference type="AlphaFoldDB" id="A0A2N8HCN3"/>
<proteinExistence type="inferred from homology"/>
<evidence type="ECO:0000256" key="2">
    <source>
        <dbReference type="ARBA" id="ARBA00022475"/>
    </source>
</evidence>
<feature type="transmembrane region" description="Helical" evidence="10">
    <location>
        <begin position="160"/>
        <end position="179"/>
    </location>
</feature>
<sequence>MSLMRNSLVASGAIFACRLTGMVREIVYTSLFGATGVLDAFYTAFRIPNLLRDLFAEGALSQSYTSVASKTREAEGDAAAWELTNKVATQLSTLMVAIVTVGILFAGPVMEALYSGDHSLTDQLFATDLSRIMWPFIGFASLSALVMGALNMVGVFGLPMLASAAFNVTSILFGLLIGYFIDPSFGPKALYGFACGVTIGGAAQIAVQLPKLRKTGFRWKPNFHWDDPRVRKIWGLMLPSVLASGVTQFTIFINTGFALDLQKGSVTALTTAFRLWQLPVGLFGVATGMVVLPAVSRMMVGDGRKEVAVHIAKGLRLVAFFAVPAFLILFILGTEFVSSVYQWGRFNQDAVRYTGEVLGAYSLGLLGYAGTKVVQPVFLALEKRWVPLIAAAVALAISIGLNYYFVYGLHKNAAWLALTTSVVTTFNFLFYFLYLRRQLGGVDGRTLVSGLGRILAAGVLLGAVCWAGKTWFLQGFLDWSFPARILGISLVCGCAGIVYLAAAFLLKTPELDAIRVKFMRR</sequence>
<feature type="transmembrane region" description="Helical" evidence="10">
    <location>
        <begin position="134"/>
        <end position="153"/>
    </location>
</feature>
<keyword evidence="5 10" id="KW-0573">Peptidoglycan synthesis</keyword>
<feature type="transmembrane region" description="Helical" evidence="10">
    <location>
        <begin position="233"/>
        <end position="255"/>
    </location>
</feature>
<keyword evidence="10 11" id="KW-0961">Cell wall biogenesis/degradation</keyword>
<dbReference type="PIRSF" id="PIRSF002869">
    <property type="entry name" value="MviN"/>
    <property type="match status" value="1"/>
</dbReference>